<feature type="region of interest" description="Disordered" evidence="1">
    <location>
        <begin position="1"/>
        <end position="59"/>
    </location>
</feature>
<keyword evidence="3" id="KW-1185">Reference proteome</keyword>
<dbReference type="EMBL" id="JBHSPB010000005">
    <property type="protein sequence ID" value="MFC5720600.1"/>
    <property type="molecule type" value="Genomic_DNA"/>
</dbReference>
<sequence length="59" mass="5680">MSSTQSGGGPPAVAPAGQDEPAVPAAVPLRAQAANDEPAVRGGEAAAPRVLEAMDDEGA</sequence>
<dbReference type="RefSeq" id="WP_390315753.1">
    <property type="nucleotide sequence ID" value="NZ_JBHSPB010000005.1"/>
</dbReference>
<dbReference type="Proteomes" id="UP001596083">
    <property type="component" value="Unassembled WGS sequence"/>
</dbReference>
<comment type="caution">
    <text evidence="2">The sequence shown here is derived from an EMBL/GenBank/DDBJ whole genome shotgun (WGS) entry which is preliminary data.</text>
</comment>
<feature type="compositionally biased region" description="Gly residues" evidence="1">
    <location>
        <begin position="1"/>
        <end position="10"/>
    </location>
</feature>
<evidence type="ECO:0000313" key="2">
    <source>
        <dbReference type="EMBL" id="MFC5720600.1"/>
    </source>
</evidence>
<organism evidence="2 3">
    <name type="scientific">Streptomyces gamaensis</name>
    <dbReference type="NCBI Taxonomy" id="1763542"/>
    <lineage>
        <taxon>Bacteria</taxon>
        <taxon>Bacillati</taxon>
        <taxon>Actinomycetota</taxon>
        <taxon>Actinomycetes</taxon>
        <taxon>Kitasatosporales</taxon>
        <taxon>Streptomycetaceae</taxon>
        <taxon>Streptomyces</taxon>
    </lineage>
</organism>
<proteinExistence type="predicted"/>
<accession>A0ABW0Z2I9</accession>
<reference evidence="3" key="1">
    <citation type="journal article" date="2019" name="Int. J. Syst. Evol. Microbiol.">
        <title>The Global Catalogue of Microorganisms (GCM) 10K type strain sequencing project: providing services to taxonomists for standard genome sequencing and annotation.</title>
        <authorList>
            <consortium name="The Broad Institute Genomics Platform"/>
            <consortium name="The Broad Institute Genome Sequencing Center for Infectious Disease"/>
            <person name="Wu L."/>
            <person name="Ma J."/>
        </authorList>
    </citation>
    <scope>NUCLEOTIDE SEQUENCE [LARGE SCALE GENOMIC DNA]</scope>
    <source>
        <strain evidence="3">CGMCC 4.7304</strain>
    </source>
</reference>
<name>A0ABW0Z2I9_9ACTN</name>
<gene>
    <name evidence="2" type="ORF">ACFP1Z_10545</name>
</gene>
<protein>
    <submittedName>
        <fullName evidence="2">Uncharacterized protein</fullName>
    </submittedName>
</protein>
<evidence type="ECO:0000313" key="3">
    <source>
        <dbReference type="Proteomes" id="UP001596083"/>
    </source>
</evidence>
<evidence type="ECO:0000256" key="1">
    <source>
        <dbReference type="SAM" id="MobiDB-lite"/>
    </source>
</evidence>